<dbReference type="Proteomes" id="UP000316584">
    <property type="component" value="Chromosome"/>
</dbReference>
<evidence type="ECO:0000259" key="2">
    <source>
        <dbReference type="Pfam" id="PF02518"/>
    </source>
</evidence>
<reference evidence="4 5" key="1">
    <citation type="submission" date="2019-07" db="EMBL/GenBank/DDBJ databases">
        <title>Full genome sequence of Luteimonas sp. Gr-4.</title>
        <authorList>
            <person name="Im W.-T."/>
        </authorList>
    </citation>
    <scope>NUCLEOTIDE SEQUENCE [LARGE SCALE GENOMIC DNA]</scope>
    <source>
        <strain evidence="4 5">Gr-4</strain>
    </source>
</reference>
<dbReference type="GO" id="GO:0000155">
    <property type="term" value="F:phosphorelay sensor kinase activity"/>
    <property type="evidence" value="ECO:0007669"/>
    <property type="project" value="InterPro"/>
</dbReference>
<dbReference type="EMBL" id="CP042218">
    <property type="protein sequence ID" value="QDW66141.1"/>
    <property type="molecule type" value="Genomic_DNA"/>
</dbReference>
<evidence type="ECO:0000313" key="4">
    <source>
        <dbReference type="EMBL" id="QDW66141.1"/>
    </source>
</evidence>
<dbReference type="GO" id="GO:0016020">
    <property type="term" value="C:membrane"/>
    <property type="evidence" value="ECO:0007669"/>
    <property type="project" value="InterPro"/>
</dbReference>
<evidence type="ECO:0000259" key="3">
    <source>
        <dbReference type="Pfam" id="PF06580"/>
    </source>
</evidence>
<sequence length="351" mass="37908">MPTRLDRPDTISSPLHAAWQPAAIMWTMAAGEGLAIVLALAPGVEGDRWIHFGLASLAIQWVLLATMGGLYLLRNLLSGLAPQGIAIVALLLQMVASWLVGALAYHFGRQMAPLSGEGGLRPFLHLTGLSLSVGAMGLAAFHNHWRARQAAVRTKHAELESLQARTHPHFLFNSLNTAISLVHQRPEDAERVLLDLSDLFRAALAGPRHIQLEEEIGLVRRYLEIEHLRLGGRLVVVWELPPLLPDTEVPALSVQPLVENAVRHGIERRVEGGRIDIRVTAGEDWVHVTVRNDLPDRGNALVPAASGHGVGLASVSSRVEAMTDGRGTLSTGVADGRYVATIRLPVTSPAT</sequence>
<dbReference type="PANTHER" id="PTHR34220:SF7">
    <property type="entry name" value="SENSOR HISTIDINE KINASE YPDA"/>
    <property type="match status" value="1"/>
</dbReference>
<feature type="transmembrane region" description="Helical" evidence="1">
    <location>
        <begin position="85"/>
        <end position="108"/>
    </location>
</feature>
<feature type="domain" description="Histidine kinase/HSP90-like ATPase" evidence="2">
    <location>
        <begin position="254"/>
        <end position="346"/>
    </location>
</feature>
<dbReference type="Gene3D" id="3.30.565.10">
    <property type="entry name" value="Histidine kinase-like ATPase, C-terminal domain"/>
    <property type="match status" value="1"/>
</dbReference>
<name>A0A518N2H8_9GAMM</name>
<keyword evidence="1" id="KW-0472">Membrane</keyword>
<dbReference type="PANTHER" id="PTHR34220">
    <property type="entry name" value="SENSOR HISTIDINE KINASE YPDA"/>
    <property type="match status" value="1"/>
</dbReference>
<keyword evidence="1" id="KW-0812">Transmembrane</keyword>
<dbReference type="InterPro" id="IPR003594">
    <property type="entry name" value="HATPase_dom"/>
</dbReference>
<keyword evidence="1" id="KW-1133">Transmembrane helix</keyword>
<evidence type="ECO:0000256" key="1">
    <source>
        <dbReference type="SAM" id="Phobius"/>
    </source>
</evidence>
<evidence type="ECO:0000313" key="5">
    <source>
        <dbReference type="Proteomes" id="UP000316584"/>
    </source>
</evidence>
<keyword evidence="4" id="KW-0808">Transferase</keyword>
<dbReference type="OrthoDB" id="2514702at2"/>
<protein>
    <submittedName>
        <fullName evidence="4">Sensor histidine kinase</fullName>
    </submittedName>
</protein>
<feature type="transmembrane region" description="Helical" evidence="1">
    <location>
        <begin position="49"/>
        <end position="73"/>
    </location>
</feature>
<dbReference type="InterPro" id="IPR010559">
    <property type="entry name" value="Sig_transdc_His_kin_internal"/>
</dbReference>
<dbReference type="SUPFAM" id="SSF55874">
    <property type="entry name" value="ATPase domain of HSP90 chaperone/DNA topoisomerase II/histidine kinase"/>
    <property type="match status" value="1"/>
</dbReference>
<dbReference type="Pfam" id="PF06580">
    <property type="entry name" value="His_kinase"/>
    <property type="match status" value="1"/>
</dbReference>
<dbReference type="KEGG" id="lug:FPZ22_03935"/>
<dbReference type="RefSeq" id="WP_144890577.1">
    <property type="nucleotide sequence ID" value="NZ_CP042218.1"/>
</dbReference>
<dbReference type="InterPro" id="IPR036890">
    <property type="entry name" value="HATPase_C_sf"/>
</dbReference>
<gene>
    <name evidence="4" type="ORF">FPZ22_03935</name>
</gene>
<dbReference type="Pfam" id="PF02518">
    <property type="entry name" value="HATPase_c"/>
    <property type="match status" value="1"/>
</dbReference>
<accession>A0A518N2H8</accession>
<organism evidence="4 5">
    <name type="scientific">Luteimonas granuli</name>
    <dbReference type="NCBI Taxonomy" id="1176533"/>
    <lineage>
        <taxon>Bacteria</taxon>
        <taxon>Pseudomonadati</taxon>
        <taxon>Pseudomonadota</taxon>
        <taxon>Gammaproteobacteria</taxon>
        <taxon>Lysobacterales</taxon>
        <taxon>Lysobacteraceae</taxon>
        <taxon>Luteimonas</taxon>
    </lineage>
</organism>
<dbReference type="AlphaFoldDB" id="A0A518N2H8"/>
<dbReference type="InterPro" id="IPR050640">
    <property type="entry name" value="Bact_2-comp_sensor_kinase"/>
</dbReference>
<feature type="transmembrane region" description="Helical" evidence="1">
    <location>
        <begin position="21"/>
        <end position="43"/>
    </location>
</feature>
<keyword evidence="4" id="KW-0418">Kinase</keyword>
<proteinExistence type="predicted"/>
<feature type="transmembrane region" description="Helical" evidence="1">
    <location>
        <begin position="123"/>
        <end position="141"/>
    </location>
</feature>
<feature type="domain" description="Signal transduction histidine kinase internal region" evidence="3">
    <location>
        <begin position="157"/>
        <end position="234"/>
    </location>
</feature>
<keyword evidence="5" id="KW-1185">Reference proteome</keyword>